<evidence type="ECO:0000313" key="1">
    <source>
        <dbReference type="EMBL" id="TEB21731.1"/>
    </source>
</evidence>
<dbReference type="EMBL" id="QPFP01000104">
    <property type="protein sequence ID" value="TEB21731.1"/>
    <property type="molecule type" value="Genomic_DNA"/>
</dbReference>
<dbReference type="AlphaFoldDB" id="A0A4Y7SIZ5"/>
<sequence length="272" mass="29359">MRGRSPSSLRLVSEPLERLYGPTWGSGFPHELAWLRLQRFKDKAWVSYTAHSDSLGSEADLISACPLRAGFVLSPRAATKEISQTLPSRTTNVGTALHPRGAMGTVISLGEGCATEFATFPTLASRPSILSDACIALRFLRYLTAADCTTRSRPTGLGTLPFSVPNSLEVEMEQEALRVHCIHTSWTGSVCPVDQAAQFASSSGSVVPVLLSIDLLSLDRGSPLYALLGGTPRAIRYRTVRHPHNGKYLPAACNVKLVLASLPGFIWRSPSL</sequence>
<dbReference type="Proteomes" id="UP000298030">
    <property type="component" value="Unassembled WGS sequence"/>
</dbReference>
<name>A0A4Y7SIZ5_COPMI</name>
<evidence type="ECO:0000313" key="2">
    <source>
        <dbReference type="Proteomes" id="UP000298030"/>
    </source>
</evidence>
<organism evidence="1 2">
    <name type="scientific">Coprinellus micaceus</name>
    <name type="common">Glistening ink-cap mushroom</name>
    <name type="synonym">Coprinus micaceus</name>
    <dbReference type="NCBI Taxonomy" id="71717"/>
    <lineage>
        <taxon>Eukaryota</taxon>
        <taxon>Fungi</taxon>
        <taxon>Dikarya</taxon>
        <taxon>Basidiomycota</taxon>
        <taxon>Agaricomycotina</taxon>
        <taxon>Agaricomycetes</taxon>
        <taxon>Agaricomycetidae</taxon>
        <taxon>Agaricales</taxon>
        <taxon>Agaricineae</taxon>
        <taxon>Psathyrellaceae</taxon>
        <taxon>Coprinellus</taxon>
    </lineage>
</organism>
<reference evidence="1 2" key="1">
    <citation type="journal article" date="2019" name="Nat. Ecol. Evol.">
        <title>Megaphylogeny resolves global patterns of mushroom evolution.</title>
        <authorList>
            <person name="Varga T."/>
            <person name="Krizsan K."/>
            <person name="Foldi C."/>
            <person name="Dima B."/>
            <person name="Sanchez-Garcia M."/>
            <person name="Sanchez-Ramirez S."/>
            <person name="Szollosi G.J."/>
            <person name="Szarkandi J.G."/>
            <person name="Papp V."/>
            <person name="Albert L."/>
            <person name="Andreopoulos W."/>
            <person name="Angelini C."/>
            <person name="Antonin V."/>
            <person name="Barry K.W."/>
            <person name="Bougher N.L."/>
            <person name="Buchanan P."/>
            <person name="Buyck B."/>
            <person name="Bense V."/>
            <person name="Catcheside P."/>
            <person name="Chovatia M."/>
            <person name="Cooper J."/>
            <person name="Damon W."/>
            <person name="Desjardin D."/>
            <person name="Finy P."/>
            <person name="Geml J."/>
            <person name="Haridas S."/>
            <person name="Hughes K."/>
            <person name="Justo A."/>
            <person name="Karasinski D."/>
            <person name="Kautmanova I."/>
            <person name="Kiss B."/>
            <person name="Kocsube S."/>
            <person name="Kotiranta H."/>
            <person name="LaButti K.M."/>
            <person name="Lechner B.E."/>
            <person name="Liimatainen K."/>
            <person name="Lipzen A."/>
            <person name="Lukacs Z."/>
            <person name="Mihaltcheva S."/>
            <person name="Morgado L.N."/>
            <person name="Niskanen T."/>
            <person name="Noordeloos M.E."/>
            <person name="Ohm R.A."/>
            <person name="Ortiz-Santana B."/>
            <person name="Ovrebo C."/>
            <person name="Racz N."/>
            <person name="Riley R."/>
            <person name="Savchenko A."/>
            <person name="Shiryaev A."/>
            <person name="Soop K."/>
            <person name="Spirin V."/>
            <person name="Szebenyi C."/>
            <person name="Tomsovsky M."/>
            <person name="Tulloss R.E."/>
            <person name="Uehling J."/>
            <person name="Grigoriev I.V."/>
            <person name="Vagvolgyi C."/>
            <person name="Papp T."/>
            <person name="Martin F.M."/>
            <person name="Miettinen O."/>
            <person name="Hibbett D.S."/>
            <person name="Nagy L.G."/>
        </authorList>
    </citation>
    <scope>NUCLEOTIDE SEQUENCE [LARGE SCALE GENOMIC DNA]</scope>
    <source>
        <strain evidence="1 2">FP101781</strain>
    </source>
</reference>
<gene>
    <name evidence="1" type="ORF">FA13DRAFT_1830093</name>
</gene>
<protein>
    <submittedName>
        <fullName evidence="1">Uncharacterized protein</fullName>
    </submittedName>
</protein>
<keyword evidence="2" id="KW-1185">Reference proteome</keyword>
<proteinExistence type="predicted"/>
<comment type="caution">
    <text evidence="1">The sequence shown here is derived from an EMBL/GenBank/DDBJ whole genome shotgun (WGS) entry which is preliminary data.</text>
</comment>
<accession>A0A4Y7SIZ5</accession>